<dbReference type="Gene3D" id="3.30.160.60">
    <property type="entry name" value="Classic Zinc Finger"/>
    <property type="match status" value="3"/>
</dbReference>
<protein>
    <submittedName>
        <fullName evidence="16">Uncharacterized protein</fullName>
    </submittedName>
</protein>
<feature type="binding site" evidence="11">
    <location>
        <position position="466"/>
    </location>
    <ligand>
        <name>Zn(2+)</name>
        <dbReference type="ChEBI" id="CHEBI:29105"/>
    </ligand>
</feature>
<dbReference type="Proteomes" id="UP001549921">
    <property type="component" value="Unassembled WGS sequence"/>
</dbReference>
<reference evidence="16 17" key="1">
    <citation type="submission" date="2024-06" db="EMBL/GenBank/DDBJ databases">
        <title>A chromosome-level genome assembly of beet webworm, Loxostege sticticalis.</title>
        <authorList>
            <person name="Zhang Y."/>
        </authorList>
    </citation>
    <scope>NUCLEOTIDE SEQUENCE [LARGE SCALE GENOMIC DNA]</scope>
    <source>
        <strain evidence="16">AQ028</strain>
        <tissue evidence="16">Male pupae</tissue>
    </source>
</reference>
<dbReference type="SUPFAM" id="SSF57716">
    <property type="entry name" value="Glucocorticoid receptor-like (DNA-binding domain)"/>
    <property type="match status" value="1"/>
</dbReference>
<dbReference type="PROSITE" id="PS00028">
    <property type="entry name" value="ZINC_FINGER_C2H2_1"/>
    <property type="match status" value="3"/>
</dbReference>
<feature type="domain" description="C2H2-type" evidence="14">
    <location>
        <begin position="641"/>
        <end position="668"/>
    </location>
</feature>
<feature type="domain" description="C2H2-type" evidence="14">
    <location>
        <begin position="725"/>
        <end position="746"/>
    </location>
</feature>
<comment type="caution">
    <text evidence="16">The sequence shown here is derived from an EMBL/GenBank/DDBJ whole genome shotgun (WGS) entry which is preliminary data.</text>
</comment>
<evidence type="ECO:0000256" key="1">
    <source>
        <dbReference type="ARBA" id="ARBA00004123"/>
    </source>
</evidence>
<dbReference type="GO" id="GO:0008270">
    <property type="term" value="F:zinc ion binding"/>
    <property type="evidence" value="ECO:0007669"/>
    <property type="project" value="UniProtKB-UniRule"/>
</dbReference>
<keyword evidence="9" id="KW-0539">Nucleus</keyword>
<keyword evidence="3 11" id="KW-0479">Metal-binding</keyword>
<feature type="binding site" evidence="11">
    <location>
        <position position="509"/>
    </location>
    <ligand>
        <name>Zn(2+)</name>
        <dbReference type="ChEBI" id="CHEBI:29105"/>
    </ligand>
</feature>
<evidence type="ECO:0000256" key="3">
    <source>
        <dbReference type="ARBA" id="ARBA00022723"/>
    </source>
</evidence>
<organism evidence="16 17">
    <name type="scientific">Loxostege sticticalis</name>
    <name type="common">Beet webworm moth</name>
    <dbReference type="NCBI Taxonomy" id="481309"/>
    <lineage>
        <taxon>Eukaryota</taxon>
        <taxon>Metazoa</taxon>
        <taxon>Ecdysozoa</taxon>
        <taxon>Arthropoda</taxon>
        <taxon>Hexapoda</taxon>
        <taxon>Insecta</taxon>
        <taxon>Pterygota</taxon>
        <taxon>Neoptera</taxon>
        <taxon>Endopterygota</taxon>
        <taxon>Lepidoptera</taxon>
        <taxon>Glossata</taxon>
        <taxon>Ditrysia</taxon>
        <taxon>Pyraloidea</taxon>
        <taxon>Crambidae</taxon>
        <taxon>Pyraustinae</taxon>
        <taxon>Loxostege</taxon>
    </lineage>
</organism>
<dbReference type="GO" id="GO:0005634">
    <property type="term" value="C:nucleus"/>
    <property type="evidence" value="ECO:0007669"/>
    <property type="project" value="UniProtKB-SubCell"/>
</dbReference>
<evidence type="ECO:0000256" key="9">
    <source>
        <dbReference type="ARBA" id="ARBA00023242"/>
    </source>
</evidence>
<evidence type="ECO:0000256" key="2">
    <source>
        <dbReference type="ARBA" id="ARBA00006991"/>
    </source>
</evidence>
<feature type="binding site" evidence="11">
    <location>
        <position position="512"/>
    </location>
    <ligand>
        <name>Zn(2+)</name>
        <dbReference type="ChEBI" id="CHEBI:29105"/>
    </ligand>
</feature>
<evidence type="ECO:0000256" key="12">
    <source>
        <dbReference type="SAM" id="Coils"/>
    </source>
</evidence>
<keyword evidence="5 10" id="KW-0863">Zinc-finger</keyword>
<feature type="binding site" evidence="11">
    <location>
        <position position="463"/>
    </location>
    <ligand>
        <name>Zn(2+)</name>
        <dbReference type="ChEBI" id="CHEBI:29105"/>
    </ligand>
</feature>
<evidence type="ECO:0000256" key="6">
    <source>
        <dbReference type="ARBA" id="ARBA00022833"/>
    </source>
</evidence>
<dbReference type="FunFam" id="3.30.160.60:FF:000688">
    <property type="entry name" value="zinc finger protein 197 isoform X1"/>
    <property type="match status" value="1"/>
</dbReference>
<dbReference type="PANTHER" id="PTHR39960">
    <property type="entry name" value="LD34147P"/>
    <property type="match status" value="1"/>
</dbReference>
<keyword evidence="6 11" id="KW-0862">Zinc</keyword>
<evidence type="ECO:0000313" key="17">
    <source>
        <dbReference type="Proteomes" id="UP001549921"/>
    </source>
</evidence>
<dbReference type="SMART" id="SM00868">
    <property type="entry name" value="zf-AD"/>
    <property type="match status" value="1"/>
</dbReference>
<evidence type="ECO:0000256" key="8">
    <source>
        <dbReference type="ARBA" id="ARBA00023163"/>
    </source>
</evidence>
<keyword evidence="8" id="KW-0804">Transcription</keyword>
<evidence type="ECO:0000256" key="11">
    <source>
        <dbReference type="PROSITE-ProRule" id="PRU01263"/>
    </source>
</evidence>
<feature type="domain" description="C2H2-type" evidence="14">
    <location>
        <begin position="669"/>
        <end position="696"/>
    </location>
</feature>
<dbReference type="Pfam" id="PF00096">
    <property type="entry name" value="zf-C2H2"/>
    <property type="match status" value="2"/>
</dbReference>
<feature type="domain" description="ZAD" evidence="15">
    <location>
        <begin position="461"/>
        <end position="536"/>
    </location>
</feature>
<keyword evidence="7" id="KW-0805">Transcription regulation</keyword>
<feature type="compositionally biased region" description="Basic and acidic residues" evidence="13">
    <location>
        <begin position="1270"/>
        <end position="1289"/>
    </location>
</feature>
<dbReference type="FunFam" id="3.30.160.60:FF:000193">
    <property type="entry name" value="Zinc finger protein 300"/>
    <property type="match status" value="1"/>
</dbReference>
<dbReference type="Pfam" id="PF07776">
    <property type="entry name" value="zf-AD"/>
    <property type="match status" value="1"/>
</dbReference>
<evidence type="ECO:0000256" key="10">
    <source>
        <dbReference type="PROSITE-ProRule" id="PRU00042"/>
    </source>
</evidence>
<evidence type="ECO:0000313" key="16">
    <source>
        <dbReference type="EMBL" id="KAL0821947.1"/>
    </source>
</evidence>
<name>A0ABD0SQ28_LOXSC</name>
<dbReference type="InterPro" id="IPR012934">
    <property type="entry name" value="Znf_AD"/>
</dbReference>
<dbReference type="PANTHER" id="PTHR39960:SF1">
    <property type="entry name" value="LD34147P"/>
    <property type="match status" value="1"/>
</dbReference>
<evidence type="ECO:0000256" key="5">
    <source>
        <dbReference type="ARBA" id="ARBA00022771"/>
    </source>
</evidence>
<keyword evidence="12" id="KW-0175">Coiled coil</keyword>
<dbReference type="PROSITE" id="PS51915">
    <property type="entry name" value="ZAD"/>
    <property type="match status" value="1"/>
</dbReference>
<feature type="coiled-coil region" evidence="12">
    <location>
        <begin position="988"/>
        <end position="1100"/>
    </location>
</feature>
<evidence type="ECO:0000256" key="7">
    <source>
        <dbReference type="ARBA" id="ARBA00023015"/>
    </source>
</evidence>
<dbReference type="SUPFAM" id="SSF57667">
    <property type="entry name" value="beta-beta-alpha zinc fingers"/>
    <property type="match status" value="2"/>
</dbReference>
<proteinExistence type="inferred from homology"/>
<feature type="domain" description="C2H2-type" evidence="14">
    <location>
        <begin position="697"/>
        <end position="724"/>
    </location>
</feature>
<dbReference type="FunFam" id="3.30.160.60:FF:000340">
    <property type="entry name" value="zinc finger protein 473 isoform X1"/>
    <property type="match status" value="1"/>
</dbReference>
<dbReference type="PROSITE" id="PS50157">
    <property type="entry name" value="ZINC_FINGER_C2H2_2"/>
    <property type="match status" value="4"/>
</dbReference>
<dbReference type="InterPro" id="IPR036236">
    <property type="entry name" value="Znf_C2H2_sf"/>
</dbReference>
<dbReference type="GO" id="GO:0030674">
    <property type="term" value="F:protein-macromolecule adaptor activity"/>
    <property type="evidence" value="ECO:0007669"/>
    <property type="project" value="UniProtKB-ARBA"/>
</dbReference>
<comment type="subcellular location">
    <subcellularLocation>
        <location evidence="1">Nucleus</location>
    </subcellularLocation>
</comment>
<accession>A0ABD0SQ28</accession>
<evidence type="ECO:0000256" key="13">
    <source>
        <dbReference type="SAM" id="MobiDB-lite"/>
    </source>
</evidence>
<keyword evidence="4" id="KW-0677">Repeat</keyword>
<feature type="region of interest" description="Disordered" evidence="13">
    <location>
        <begin position="1263"/>
        <end position="1289"/>
    </location>
</feature>
<evidence type="ECO:0000259" key="15">
    <source>
        <dbReference type="PROSITE" id="PS51915"/>
    </source>
</evidence>
<comment type="similarity">
    <text evidence="2">Belongs to the krueppel C2H2-type zinc-finger protein family.</text>
</comment>
<evidence type="ECO:0000259" key="14">
    <source>
        <dbReference type="PROSITE" id="PS50157"/>
    </source>
</evidence>
<evidence type="ECO:0000256" key="4">
    <source>
        <dbReference type="ARBA" id="ARBA00022737"/>
    </source>
</evidence>
<sequence length="1289" mass="151019">MDEKSFVWTTELNKRLFELRFENDWLFKNKKQPWGEFHKLLIENGFPEEMTINHVRKKWSYTYDMYKIAKKTKNKSWKYYKLFDKHFGKSKILDKYESWSDEWRLKLITCITETKCIKMDLVTMWKAVERAMRSEELPIDCCIQDIKGLWQHIRTTFNRKHRLKIKKGAELSEWPLYDVMINYFQTFEPEYLLNLENETACTFIRRQKSRNKYCKQKGTDSNDNENEFQWSKDITETFIQIRLQNDWLFSKKKWAWNDLLGIMIGEYGFPKTLTSREICRKWAATFAEYQKAKATNNKSWVYYNLFEVYLGEGRLSLNPIIDWQEEWVHNLISARIDFEHIFYSSLKDQSVGWREVEKRLRSVGLPLDHSLLDLPEIWTHLLKTFRWKKKFASKGILNEQWPYYEAMAQYVENQVRRPVKKKPRVIHDHYDDGADDDYEDDMKLFDLKQRLQLKPKYEEANSCRSCWNEEACINIFDQTDVEGFDIAYKLRTIGGVEVDKSDHLPSQICLNCFRELEDAFKFRLRCQDVDKHFRSNNAPDKIKIEIDKVEENEDLNNMGDEKDDDHHDIDDNDNHFDDIANVPELATDAKPTVKTETPKVMRKRKKQRKLRYDYWKICEVCGKHTRNLVSHLDMHSNSKPYSCDVCDKKFKFKSGLVIHKAIHNPTPRKTCEVCGKTFHIVAQYRRHFVYHANERKYECETCGKRFNTLDILRVHNRTHTDERPFSCQVCGKSFRTAGCVSRHKRIRLLWVAAILLVWSPHAYCRNVTHDDIRDAIMSLIHMFRTSESKMERHEYREKVVGEQLKKMVTGLEKKHRALEPLKGMISRLDERLSNVETILLQKEEREKATQQKTTDALSEIQKSLQTLTASLNKKTVASADIENNLTTNDDTLQTRLDSTDAKIDAVKTEIENLKNSLSKDNLRAMCLEVASDVNPLEKHISEAEKLLNKYELKLNEYGNSSKVQTDFVPLSEVSLADEAWHSKMSEVMERQEKEIVKIQKLLSDAESMWKDLPRLADLQISTNQTLEAIESAKEDLKEANEKVVNQVTLKLREMTDRLAATNEDIQSSLTQGNTMTERAYNDISRSYESLKNEVQALTKNEHVLVQTADNVIATKKRIEYGVHQILAEVGELVKNQGTALNKTVNDRFDNVQLAILDKQSTAQSNLSDKIETEMAPVWRQIGIMYKQLTANKDSLDKLTEQTVRYVNESATSMDNINDKVGKITARMSEVDDNLNYLLGRLSLVTQEFHQIKTGLGEALEKAKSNLRTVQEQEDKGPGPHKIASEEKAD</sequence>
<dbReference type="InterPro" id="IPR013087">
    <property type="entry name" value="Znf_C2H2_type"/>
</dbReference>
<dbReference type="Gene3D" id="3.40.1800.20">
    <property type="match status" value="1"/>
</dbReference>
<dbReference type="Pfam" id="PF13912">
    <property type="entry name" value="zf-C2H2_6"/>
    <property type="match status" value="1"/>
</dbReference>
<dbReference type="SMART" id="SM00355">
    <property type="entry name" value="ZnF_C2H2"/>
    <property type="match status" value="5"/>
</dbReference>
<dbReference type="EMBL" id="JBEDNZ010000017">
    <property type="protein sequence ID" value="KAL0821947.1"/>
    <property type="molecule type" value="Genomic_DNA"/>
</dbReference>
<feature type="coiled-coil region" evidence="12">
    <location>
        <begin position="896"/>
        <end position="960"/>
    </location>
</feature>
<gene>
    <name evidence="16" type="ORF">ABMA28_005338</name>
</gene>